<organism evidence="1 2">
    <name type="scientific">Panagrolaimus sp. PS1159</name>
    <dbReference type="NCBI Taxonomy" id="55785"/>
    <lineage>
        <taxon>Eukaryota</taxon>
        <taxon>Metazoa</taxon>
        <taxon>Ecdysozoa</taxon>
        <taxon>Nematoda</taxon>
        <taxon>Chromadorea</taxon>
        <taxon>Rhabditida</taxon>
        <taxon>Tylenchina</taxon>
        <taxon>Panagrolaimomorpha</taxon>
        <taxon>Panagrolaimoidea</taxon>
        <taxon>Panagrolaimidae</taxon>
        <taxon>Panagrolaimus</taxon>
    </lineage>
</organism>
<accession>A0AC35GK92</accession>
<evidence type="ECO:0000313" key="1">
    <source>
        <dbReference type="Proteomes" id="UP000887580"/>
    </source>
</evidence>
<protein>
    <submittedName>
        <fullName evidence="2">Uncharacterized protein</fullName>
    </submittedName>
</protein>
<evidence type="ECO:0000313" key="2">
    <source>
        <dbReference type="WBParaSite" id="PS1159_v2.g6236.t1"/>
    </source>
</evidence>
<name>A0AC35GK92_9BILA</name>
<dbReference type="WBParaSite" id="PS1159_v2.g6236.t1">
    <property type="protein sequence ID" value="PS1159_v2.g6236.t1"/>
    <property type="gene ID" value="PS1159_v2.g6236"/>
</dbReference>
<proteinExistence type="predicted"/>
<sequence>KHDGNVVKLYVHQVPHGCSFYVLNAKKWIPPATIITSQNSSKFSESVKSPLKSSNTEIALWIIIGVVIFILLIVFIGFGYCYYRNEIQKKPHFGKKEEIQQSAFIPESKKAEVVKEKNAGEKEVLKPEPTKEATKEEATAAKEKLPESAKEKTPKEKKAIVETKPTKEVTQENVTKEDVPAAKKKVSAEPTLEDSTTVVQKSVVQQQQPGNLPRVFVPKKAILQAPKSINAPKSESYSSKKDSLSGRHKIGTQIMVVSSLDTLSGAGNDETQNSTRASEKLRKKESSGKGSKKHC</sequence>
<dbReference type="Proteomes" id="UP000887580">
    <property type="component" value="Unplaced"/>
</dbReference>
<reference evidence="2" key="1">
    <citation type="submission" date="2022-11" db="UniProtKB">
        <authorList>
            <consortium name="WormBaseParasite"/>
        </authorList>
    </citation>
    <scope>IDENTIFICATION</scope>
</reference>